<protein>
    <submittedName>
        <fullName evidence="2">Uncharacterized protein</fullName>
    </submittedName>
</protein>
<organism evidence="2 3">
    <name type="scientific">Triparma laevis f. longispina</name>
    <dbReference type="NCBI Taxonomy" id="1714387"/>
    <lineage>
        <taxon>Eukaryota</taxon>
        <taxon>Sar</taxon>
        <taxon>Stramenopiles</taxon>
        <taxon>Ochrophyta</taxon>
        <taxon>Bolidophyceae</taxon>
        <taxon>Parmales</taxon>
        <taxon>Triparmaceae</taxon>
        <taxon>Triparma</taxon>
    </lineage>
</organism>
<feature type="region of interest" description="Disordered" evidence="1">
    <location>
        <begin position="1"/>
        <end position="34"/>
    </location>
</feature>
<evidence type="ECO:0000313" key="2">
    <source>
        <dbReference type="EMBL" id="GMH68943.1"/>
    </source>
</evidence>
<reference evidence="3" key="1">
    <citation type="journal article" date="2023" name="Commun. Biol.">
        <title>Genome analysis of Parmales, the sister group of diatoms, reveals the evolutionary specialization of diatoms from phago-mixotrophs to photoautotrophs.</title>
        <authorList>
            <person name="Ban H."/>
            <person name="Sato S."/>
            <person name="Yoshikawa S."/>
            <person name="Yamada K."/>
            <person name="Nakamura Y."/>
            <person name="Ichinomiya M."/>
            <person name="Sato N."/>
            <person name="Blanc-Mathieu R."/>
            <person name="Endo H."/>
            <person name="Kuwata A."/>
            <person name="Ogata H."/>
        </authorList>
    </citation>
    <scope>NUCLEOTIDE SEQUENCE [LARGE SCALE GENOMIC DNA]</scope>
    <source>
        <strain evidence="3">NIES 3700</strain>
    </source>
</reference>
<evidence type="ECO:0000256" key="1">
    <source>
        <dbReference type="SAM" id="MobiDB-lite"/>
    </source>
</evidence>
<accession>A0A9W7E856</accession>
<dbReference type="Proteomes" id="UP001165122">
    <property type="component" value="Unassembled WGS sequence"/>
</dbReference>
<proteinExistence type="predicted"/>
<sequence>MFKSVVYESIESHESNIMSGKRGSGDEGNEDEEVLEVPPAASLTISTVVSTVPATTDQFMFTPEFRRHFVKFVLGDMLMTLRLETKG</sequence>
<comment type="caution">
    <text evidence="2">The sequence shown here is derived from an EMBL/GenBank/DDBJ whole genome shotgun (WGS) entry which is preliminary data.</text>
</comment>
<dbReference type="AlphaFoldDB" id="A0A9W7E856"/>
<gene>
    <name evidence="2" type="ORF">TrLO_g1252</name>
</gene>
<dbReference type="EMBL" id="BRXW01000600">
    <property type="protein sequence ID" value="GMH68943.1"/>
    <property type="molecule type" value="Genomic_DNA"/>
</dbReference>
<name>A0A9W7E856_9STRA</name>
<evidence type="ECO:0000313" key="3">
    <source>
        <dbReference type="Proteomes" id="UP001165122"/>
    </source>
</evidence>
<keyword evidence="3" id="KW-1185">Reference proteome</keyword>